<evidence type="ECO:0000313" key="1">
    <source>
        <dbReference type="EMBL" id="SHO33593.1"/>
    </source>
</evidence>
<dbReference type="Proteomes" id="UP000201465">
    <property type="component" value="Segment"/>
</dbReference>
<proteinExistence type="predicted"/>
<accession>A0A1M7XV74</accession>
<keyword evidence="2" id="KW-1185">Reference proteome</keyword>
<organism evidence="1 2">
    <name type="scientific">Cedratvirus A11</name>
    <dbReference type="NCBI Taxonomy" id="1903266"/>
    <lineage>
        <taxon>Viruses</taxon>
        <taxon>Pithoviruses</taxon>
        <taxon>Orthocedratvirinae</taxon>
        <taxon>Alphacedratvirus</taxon>
        <taxon>Alphacedratvirus aljazairmassiliense</taxon>
    </lineage>
</organism>
<dbReference type="KEGG" id="vg:30523513"/>
<dbReference type="EMBL" id="LT671577">
    <property type="protein sequence ID" value="SHO33593.1"/>
    <property type="molecule type" value="Genomic_DNA"/>
</dbReference>
<reference evidence="1 2" key="1">
    <citation type="submission" date="2016-11" db="EMBL/GenBank/DDBJ databases">
        <authorList>
            <consortium name="Urmite Genomes"/>
        </authorList>
    </citation>
    <scope>NUCLEOTIDE SEQUENCE [LARGE SCALE GENOMIC DNA]</scope>
    <source>
        <strain evidence="1 2">A11</strain>
    </source>
</reference>
<protein>
    <submittedName>
        <fullName evidence="1">Uncharacterized protein</fullName>
    </submittedName>
</protein>
<dbReference type="GeneID" id="30523513"/>
<evidence type="ECO:0000313" key="2">
    <source>
        <dbReference type="Proteomes" id="UP000201465"/>
    </source>
</evidence>
<dbReference type="RefSeq" id="YP_009329465.1">
    <property type="nucleotide sequence ID" value="NC_032108.1"/>
</dbReference>
<gene>
    <name evidence="1" type="ORF">BQ3484_525</name>
</gene>
<name>A0A1M7XV74_9VIRU</name>
<sequence>MLSAKQKPRINLFQEYYVPKDEARAREVDFCFSHNSTLEEVSSYYILVHSDEERQKISSLLTEDVFNKVILVQIKDKRPTFGQLFTIIADYSDDEDVNIFSNSDIVFDGTLSHLCKLKKEEFICLTRWNVTGAYKAPFPSSVLQVKSFASHDTWICKGLPLQNLFSVNFTPGVLGCDISLAHHAEKAGYKTFNPCLLLKSYHIHRSNVRYYGRDRVPGPYSSVLACFWSDKPCNKPSVQTFLFVKGCWDNLFYYDYIFGKKG</sequence>